<keyword evidence="2" id="KW-0472">Membrane</keyword>
<keyword evidence="2" id="KW-0812">Transmembrane</keyword>
<dbReference type="InParanoid" id="B4J125"/>
<gene>
    <name evidence="3" type="primary">Dgri\GH16516</name>
    <name evidence="3" type="ORF">Dgri_GH16516</name>
</gene>
<feature type="transmembrane region" description="Helical" evidence="2">
    <location>
        <begin position="193"/>
        <end position="221"/>
    </location>
</feature>
<dbReference type="HOGENOM" id="CLU_763477_0_0_1"/>
<dbReference type="AlphaFoldDB" id="B4J125"/>
<dbReference type="eggNOG" id="ENOG502SCTS">
    <property type="taxonomic scope" value="Eukaryota"/>
</dbReference>
<organism evidence="4">
    <name type="scientific">Drosophila grimshawi</name>
    <name type="common">Hawaiian fruit fly</name>
    <name type="synonym">Idiomyia grimshawi</name>
    <dbReference type="NCBI Taxonomy" id="7222"/>
    <lineage>
        <taxon>Eukaryota</taxon>
        <taxon>Metazoa</taxon>
        <taxon>Ecdysozoa</taxon>
        <taxon>Arthropoda</taxon>
        <taxon>Hexapoda</taxon>
        <taxon>Insecta</taxon>
        <taxon>Pterygota</taxon>
        <taxon>Neoptera</taxon>
        <taxon>Endopterygota</taxon>
        <taxon>Diptera</taxon>
        <taxon>Brachycera</taxon>
        <taxon>Muscomorpha</taxon>
        <taxon>Ephydroidea</taxon>
        <taxon>Drosophilidae</taxon>
        <taxon>Drosophila</taxon>
        <taxon>Hawaiian Drosophila</taxon>
    </lineage>
</organism>
<feature type="transmembrane region" description="Helical" evidence="2">
    <location>
        <begin position="21"/>
        <end position="49"/>
    </location>
</feature>
<dbReference type="OMA" id="AAICCMD"/>
<dbReference type="FunCoup" id="B4J125">
    <property type="interactions" value="3"/>
</dbReference>
<feature type="transmembrane region" description="Helical" evidence="2">
    <location>
        <begin position="136"/>
        <end position="159"/>
    </location>
</feature>
<dbReference type="OrthoDB" id="10264154at2759"/>
<feature type="region of interest" description="Disordered" evidence="1">
    <location>
        <begin position="345"/>
        <end position="366"/>
    </location>
</feature>
<dbReference type="KEGG" id="dgr:6556488"/>
<accession>B4J125</accession>
<dbReference type="Proteomes" id="UP000001070">
    <property type="component" value="Unassembled WGS sequence"/>
</dbReference>
<name>B4J125_DROGR</name>
<proteinExistence type="predicted"/>
<sequence>MYAQSRGIKDFDSLKTWALWAGSLGVVQAIIWIGLTITAIIAYTCHIYIAQYMTYGTYVKTIFFDVYFHGNCKMAVDDYENYNSTMVDSVQTVFDPTQLLIWDCVYLGVSVCWLIVSIVLLLGLRKDNVSQTLGVIYSWAFFVAAICAMDVTAGVIFGVDYGRFHDKASQYNANNINIGAVDPNAAQLVAGGVAAMAMMIIAFKGFILLFINLLLLIGLIVRAVRIGLDKDGSDTLYMPRKDSNDILSTRQPIRAYETEKIEVKSYNNGAFMPDTRSTTETIEVNEEAIVRAAHMSRDANLLERRFRNLDAFQQYPEPNQGNRPVRQSSQGPMQETIVVATAGFPVPDYSPQPSPNPNGILRHHQY</sequence>
<feature type="transmembrane region" description="Helical" evidence="2">
    <location>
        <begin position="99"/>
        <end position="124"/>
    </location>
</feature>
<reference evidence="3 4" key="1">
    <citation type="journal article" date="2007" name="Nature">
        <title>Evolution of genes and genomes on the Drosophila phylogeny.</title>
        <authorList>
            <consortium name="Drosophila 12 Genomes Consortium"/>
            <person name="Clark A.G."/>
            <person name="Eisen M.B."/>
            <person name="Smith D.R."/>
            <person name="Bergman C.M."/>
            <person name="Oliver B."/>
            <person name="Markow T.A."/>
            <person name="Kaufman T.C."/>
            <person name="Kellis M."/>
            <person name="Gelbart W."/>
            <person name="Iyer V.N."/>
            <person name="Pollard D.A."/>
            <person name="Sackton T.B."/>
            <person name="Larracuente A.M."/>
            <person name="Singh N.D."/>
            <person name="Abad J.P."/>
            <person name="Abt D.N."/>
            <person name="Adryan B."/>
            <person name="Aguade M."/>
            <person name="Akashi H."/>
            <person name="Anderson W.W."/>
            <person name="Aquadro C.F."/>
            <person name="Ardell D.H."/>
            <person name="Arguello R."/>
            <person name="Artieri C.G."/>
            <person name="Barbash D.A."/>
            <person name="Barker D."/>
            <person name="Barsanti P."/>
            <person name="Batterham P."/>
            <person name="Batzoglou S."/>
            <person name="Begun D."/>
            <person name="Bhutkar A."/>
            <person name="Blanco E."/>
            <person name="Bosak S.A."/>
            <person name="Bradley R.K."/>
            <person name="Brand A.D."/>
            <person name="Brent M.R."/>
            <person name="Brooks A.N."/>
            <person name="Brown R.H."/>
            <person name="Butlin R.K."/>
            <person name="Caggese C."/>
            <person name="Calvi B.R."/>
            <person name="Bernardo de Carvalho A."/>
            <person name="Caspi A."/>
            <person name="Castrezana S."/>
            <person name="Celniker S.E."/>
            <person name="Chang J.L."/>
            <person name="Chapple C."/>
            <person name="Chatterji S."/>
            <person name="Chinwalla A."/>
            <person name="Civetta A."/>
            <person name="Clifton S.W."/>
            <person name="Comeron J.M."/>
            <person name="Costello J.C."/>
            <person name="Coyne J.A."/>
            <person name="Daub J."/>
            <person name="David R.G."/>
            <person name="Delcher A.L."/>
            <person name="Delehaunty K."/>
            <person name="Do C.B."/>
            <person name="Ebling H."/>
            <person name="Edwards K."/>
            <person name="Eickbush T."/>
            <person name="Evans J.D."/>
            <person name="Filipski A."/>
            <person name="Findeiss S."/>
            <person name="Freyhult E."/>
            <person name="Fulton L."/>
            <person name="Fulton R."/>
            <person name="Garcia A.C."/>
            <person name="Gardiner A."/>
            <person name="Garfield D.A."/>
            <person name="Garvin B.E."/>
            <person name="Gibson G."/>
            <person name="Gilbert D."/>
            <person name="Gnerre S."/>
            <person name="Godfrey J."/>
            <person name="Good R."/>
            <person name="Gotea V."/>
            <person name="Gravely B."/>
            <person name="Greenberg A.J."/>
            <person name="Griffiths-Jones S."/>
            <person name="Gross S."/>
            <person name="Guigo R."/>
            <person name="Gustafson E.A."/>
            <person name="Haerty W."/>
            <person name="Hahn M.W."/>
            <person name="Halligan D.L."/>
            <person name="Halpern A.L."/>
            <person name="Halter G.M."/>
            <person name="Han M.V."/>
            <person name="Heger A."/>
            <person name="Hillier L."/>
            <person name="Hinrichs A.S."/>
            <person name="Holmes I."/>
            <person name="Hoskins R.A."/>
            <person name="Hubisz M.J."/>
            <person name="Hultmark D."/>
            <person name="Huntley M.A."/>
            <person name="Jaffe D.B."/>
            <person name="Jagadeeshan S."/>
            <person name="Jeck W.R."/>
            <person name="Johnson J."/>
            <person name="Jones C.D."/>
            <person name="Jordan W.C."/>
            <person name="Karpen G.H."/>
            <person name="Kataoka E."/>
            <person name="Keightley P.D."/>
            <person name="Kheradpour P."/>
            <person name="Kirkness E.F."/>
            <person name="Koerich L.B."/>
            <person name="Kristiansen K."/>
            <person name="Kudrna D."/>
            <person name="Kulathinal R.J."/>
            <person name="Kumar S."/>
            <person name="Kwok R."/>
            <person name="Lander E."/>
            <person name="Langley C.H."/>
            <person name="Lapoint R."/>
            <person name="Lazzaro B.P."/>
            <person name="Lee S.J."/>
            <person name="Levesque L."/>
            <person name="Li R."/>
            <person name="Lin C.F."/>
            <person name="Lin M.F."/>
            <person name="Lindblad-Toh K."/>
            <person name="Llopart A."/>
            <person name="Long M."/>
            <person name="Low L."/>
            <person name="Lozovsky E."/>
            <person name="Lu J."/>
            <person name="Luo M."/>
            <person name="Machado C.A."/>
            <person name="Makalowski W."/>
            <person name="Marzo M."/>
            <person name="Matsuda M."/>
            <person name="Matzkin L."/>
            <person name="McAllister B."/>
            <person name="McBride C.S."/>
            <person name="McKernan B."/>
            <person name="McKernan K."/>
            <person name="Mendez-Lago M."/>
            <person name="Minx P."/>
            <person name="Mollenhauer M.U."/>
            <person name="Montooth K."/>
            <person name="Mount S.M."/>
            <person name="Mu X."/>
            <person name="Myers E."/>
            <person name="Negre B."/>
            <person name="Newfeld S."/>
            <person name="Nielsen R."/>
            <person name="Noor M.A."/>
            <person name="O'Grady P."/>
            <person name="Pachter L."/>
            <person name="Papaceit M."/>
            <person name="Parisi M.J."/>
            <person name="Parisi M."/>
            <person name="Parts L."/>
            <person name="Pedersen J.S."/>
            <person name="Pesole G."/>
            <person name="Phillippy A.M."/>
            <person name="Ponting C.P."/>
            <person name="Pop M."/>
            <person name="Porcelli D."/>
            <person name="Powell J.R."/>
            <person name="Prohaska S."/>
            <person name="Pruitt K."/>
            <person name="Puig M."/>
            <person name="Quesneville H."/>
            <person name="Ram K.R."/>
            <person name="Rand D."/>
            <person name="Rasmussen M.D."/>
            <person name="Reed L.K."/>
            <person name="Reenan R."/>
            <person name="Reily A."/>
            <person name="Remington K.A."/>
            <person name="Rieger T.T."/>
            <person name="Ritchie M.G."/>
            <person name="Robin C."/>
            <person name="Rogers Y.H."/>
            <person name="Rohde C."/>
            <person name="Rozas J."/>
            <person name="Rubenfield M.J."/>
            <person name="Ruiz A."/>
            <person name="Russo S."/>
            <person name="Salzberg S.L."/>
            <person name="Sanchez-Gracia A."/>
            <person name="Saranga D.J."/>
            <person name="Sato H."/>
            <person name="Schaeffer S.W."/>
            <person name="Schatz M.C."/>
            <person name="Schlenke T."/>
            <person name="Schwartz R."/>
            <person name="Segarra C."/>
            <person name="Singh R.S."/>
            <person name="Sirot L."/>
            <person name="Sirota M."/>
            <person name="Sisneros N.B."/>
            <person name="Smith C.D."/>
            <person name="Smith T.F."/>
            <person name="Spieth J."/>
            <person name="Stage D.E."/>
            <person name="Stark A."/>
            <person name="Stephan W."/>
            <person name="Strausberg R.L."/>
            <person name="Strempel S."/>
            <person name="Sturgill D."/>
            <person name="Sutton G."/>
            <person name="Sutton G.G."/>
            <person name="Tao W."/>
            <person name="Teichmann S."/>
            <person name="Tobari Y.N."/>
            <person name="Tomimura Y."/>
            <person name="Tsolas J.M."/>
            <person name="Valente V.L."/>
            <person name="Venter E."/>
            <person name="Venter J.C."/>
            <person name="Vicario S."/>
            <person name="Vieira F.G."/>
            <person name="Vilella A.J."/>
            <person name="Villasante A."/>
            <person name="Walenz B."/>
            <person name="Wang J."/>
            <person name="Wasserman M."/>
            <person name="Watts T."/>
            <person name="Wilson D."/>
            <person name="Wilson R.K."/>
            <person name="Wing R.A."/>
            <person name="Wolfner M.F."/>
            <person name="Wong A."/>
            <person name="Wong G.K."/>
            <person name="Wu C.I."/>
            <person name="Wu G."/>
            <person name="Yamamoto D."/>
            <person name="Yang H.P."/>
            <person name="Yang S.P."/>
            <person name="Yorke J.A."/>
            <person name="Yoshida K."/>
            <person name="Zdobnov E."/>
            <person name="Zhang P."/>
            <person name="Zhang Y."/>
            <person name="Zimin A.V."/>
            <person name="Baldwin J."/>
            <person name="Abdouelleil A."/>
            <person name="Abdulkadir J."/>
            <person name="Abebe A."/>
            <person name="Abera B."/>
            <person name="Abreu J."/>
            <person name="Acer S.C."/>
            <person name="Aftuck L."/>
            <person name="Alexander A."/>
            <person name="An P."/>
            <person name="Anderson E."/>
            <person name="Anderson S."/>
            <person name="Arachi H."/>
            <person name="Azer M."/>
            <person name="Bachantsang P."/>
            <person name="Barry A."/>
            <person name="Bayul T."/>
            <person name="Berlin A."/>
            <person name="Bessette D."/>
            <person name="Bloom T."/>
            <person name="Blye J."/>
            <person name="Boguslavskiy L."/>
            <person name="Bonnet C."/>
            <person name="Boukhgalter B."/>
            <person name="Bourzgui I."/>
            <person name="Brown A."/>
            <person name="Cahill P."/>
            <person name="Channer S."/>
            <person name="Cheshatsang Y."/>
            <person name="Chuda L."/>
            <person name="Citroen M."/>
            <person name="Collymore A."/>
            <person name="Cooke P."/>
            <person name="Costello M."/>
            <person name="D'Aco K."/>
            <person name="Daza R."/>
            <person name="De Haan G."/>
            <person name="DeGray S."/>
            <person name="DeMaso C."/>
            <person name="Dhargay N."/>
            <person name="Dooley K."/>
            <person name="Dooley E."/>
            <person name="Doricent M."/>
            <person name="Dorje P."/>
            <person name="Dorjee K."/>
            <person name="Dupes A."/>
            <person name="Elong R."/>
            <person name="Falk J."/>
            <person name="Farina A."/>
            <person name="Faro S."/>
            <person name="Ferguson D."/>
            <person name="Fisher S."/>
            <person name="Foley C.D."/>
            <person name="Franke A."/>
            <person name="Friedrich D."/>
            <person name="Gadbois L."/>
            <person name="Gearin G."/>
            <person name="Gearin C.R."/>
            <person name="Giannoukos G."/>
            <person name="Goode T."/>
            <person name="Graham J."/>
            <person name="Grandbois E."/>
            <person name="Grewal S."/>
            <person name="Gyaltsen K."/>
            <person name="Hafez N."/>
            <person name="Hagos B."/>
            <person name="Hall J."/>
            <person name="Henson C."/>
            <person name="Hollinger A."/>
            <person name="Honan T."/>
            <person name="Huard M.D."/>
            <person name="Hughes L."/>
            <person name="Hurhula B."/>
            <person name="Husby M.E."/>
            <person name="Kamat A."/>
            <person name="Kanga B."/>
            <person name="Kashin S."/>
            <person name="Khazanovich D."/>
            <person name="Kisner P."/>
            <person name="Lance K."/>
            <person name="Lara M."/>
            <person name="Lee W."/>
            <person name="Lennon N."/>
            <person name="Letendre F."/>
            <person name="LeVine R."/>
            <person name="Lipovsky A."/>
            <person name="Liu X."/>
            <person name="Liu J."/>
            <person name="Liu S."/>
            <person name="Lokyitsang T."/>
            <person name="Lokyitsang Y."/>
            <person name="Lubonja R."/>
            <person name="Lui A."/>
            <person name="MacDonald P."/>
            <person name="Magnisalis V."/>
            <person name="Maru K."/>
            <person name="Matthews C."/>
            <person name="McCusker W."/>
            <person name="McDonough S."/>
            <person name="Mehta T."/>
            <person name="Meldrim J."/>
            <person name="Meneus L."/>
            <person name="Mihai O."/>
            <person name="Mihalev A."/>
            <person name="Mihova T."/>
            <person name="Mittelman R."/>
            <person name="Mlenga V."/>
            <person name="Montmayeur A."/>
            <person name="Mulrain L."/>
            <person name="Navidi A."/>
            <person name="Naylor J."/>
            <person name="Negash T."/>
            <person name="Nguyen T."/>
            <person name="Nguyen N."/>
            <person name="Nicol R."/>
            <person name="Norbu C."/>
            <person name="Norbu N."/>
            <person name="Novod N."/>
            <person name="O'Neill B."/>
            <person name="Osman S."/>
            <person name="Markiewicz E."/>
            <person name="Oyono O.L."/>
            <person name="Patti C."/>
            <person name="Phunkhang P."/>
            <person name="Pierre F."/>
            <person name="Priest M."/>
            <person name="Raghuraman S."/>
            <person name="Rege F."/>
            <person name="Reyes R."/>
            <person name="Rise C."/>
            <person name="Rogov P."/>
            <person name="Ross K."/>
            <person name="Ryan E."/>
            <person name="Settipalli S."/>
            <person name="Shea T."/>
            <person name="Sherpa N."/>
            <person name="Shi L."/>
            <person name="Shih D."/>
            <person name="Sparrow T."/>
            <person name="Spaulding J."/>
            <person name="Stalker J."/>
            <person name="Stange-Thomann N."/>
            <person name="Stavropoulos S."/>
            <person name="Stone C."/>
            <person name="Strader C."/>
            <person name="Tesfaye S."/>
            <person name="Thomson T."/>
            <person name="Thoulutsang Y."/>
            <person name="Thoulutsang D."/>
            <person name="Topham K."/>
            <person name="Topping I."/>
            <person name="Tsamla T."/>
            <person name="Vassiliev H."/>
            <person name="Vo A."/>
            <person name="Wangchuk T."/>
            <person name="Wangdi T."/>
            <person name="Weiand M."/>
            <person name="Wilkinson J."/>
            <person name="Wilson A."/>
            <person name="Yadav S."/>
            <person name="Young G."/>
            <person name="Yu Q."/>
            <person name="Zembek L."/>
            <person name="Zhong D."/>
            <person name="Zimmer A."/>
            <person name="Zwirko Z."/>
            <person name="Jaffe D.B."/>
            <person name="Alvarez P."/>
            <person name="Brockman W."/>
            <person name="Butler J."/>
            <person name="Chin C."/>
            <person name="Gnerre S."/>
            <person name="Grabherr M."/>
            <person name="Kleber M."/>
            <person name="Mauceli E."/>
            <person name="MacCallum I."/>
        </authorList>
    </citation>
    <scope>NUCLEOTIDE SEQUENCE [LARGE SCALE GENOMIC DNA]</scope>
    <source>
        <strain evidence="4">Tucson 15287-2541.00</strain>
    </source>
</reference>
<evidence type="ECO:0000313" key="3">
    <source>
        <dbReference type="EMBL" id="EDV96880.1"/>
    </source>
</evidence>
<dbReference type="STRING" id="7222.B4J125"/>
<evidence type="ECO:0000313" key="4">
    <source>
        <dbReference type="Proteomes" id="UP000001070"/>
    </source>
</evidence>
<keyword evidence="4" id="KW-1185">Reference proteome</keyword>
<evidence type="ECO:0000256" key="2">
    <source>
        <dbReference type="SAM" id="Phobius"/>
    </source>
</evidence>
<evidence type="ECO:0000256" key="1">
    <source>
        <dbReference type="SAM" id="MobiDB-lite"/>
    </source>
</evidence>
<dbReference type="PhylomeDB" id="B4J125"/>
<protein>
    <submittedName>
        <fullName evidence="3">GH16516</fullName>
    </submittedName>
</protein>
<dbReference type="EMBL" id="CH916366">
    <property type="protein sequence ID" value="EDV96880.1"/>
    <property type="molecule type" value="Genomic_DNA"/>
</dbReference>
<keyword evidence="2" id="KW-1133">Transmembrane helix</keyword>